<organism evidence="3 4">
    <name type="scientific">Staphylococcus schweitzeri</name>
    <dbReference type="NCBI Taxonomy" id="1654388"/>
    <lineage>
        <taxon>Bacteria</taxon>
        <taxon>Bacillati</taxon>
        <taxon>Bacillota</taxon>
        <taxon>Bacilli</taxon>
        <taxon>Bacillales</taxon>
        <taxon>Staphylococcaceae</taxon>
        <taxon>Staphylococcus</taxon>
    </lineage>
</organism>
<feature type="region of interest" description="Disordered" evidence="1">
    <location>
        <begin position="139"/>
        <end position="206"/>
    </location>
</feature>
<feature type="compositionally biased region" description="Basic and acidic residues" evidence="1">
    <location>
        <begin position="145"/>
        <end position="154"/>
    </location>
</feature>
<gene>
    <name evidence="3" type="ORF">ERS140147_01231</name>
</gene>
<keyword evidence="2" id="KW-0812">Transmembrane</keyword>
<name>A0A077UI55_9STAP</name>
<feature type="compositionally biased region" description="Acidic residues" evidence="1">
    <location>
        <begin position="179"/>
        <end position="189"/>
    </location>
</feature>
<evidence type="ECO:0000256" key="2">
    <source>
        <dbReference type="SAM" id="Phobius"/>
    </source>
</evidence>
<sequence>MEKNIEKSFIQIGLYFQIAYTVFIAISLSGLIMCAVVIFRYIYLLSNGKADYLVWILVISILLTIFIIILSIIPIIVLSFILTKESTSKGVILIVLAIIAALLCNFVSAILWFASAISLLGRKKSVFAKDTITIQNNKETSNQASHKDTCKTELDSQVEPPEFKNIATKNVEGSNQETLTDEVESENDSDYAGPPIESKNHSSKKD</sequence>
<feature type="compositionally biased region" description="Polar residues" evidence="1">
    <location>
        <begin position="167"/>
        <end position="178"/>
    </location>
</feature>
<protein>
    <submittedName>
        <fullName evidence="3">Uncharacterized protein</fullName>
    </submittedName>
</protein>
<accession>A0A077UI55</accession>
<keyword evidence="2" id="KW-0472">Membrane</keyword>
<dbReference type="EMBL" id="CCEH01000008">
    <property type="protein sequence ID" value="CDR28106.1"/>
    <property type="molecule type" value="Genomic_DNA"/>
</dbReference>
<reference evidence="3 4" key="1">
    <citation type="submission" date="2014-05" db="EMBL/GenBank/DDBJ databases">
        <authorList>
            <person name="Aslett A.Martin."/>
            <person name="De Silva Nishadi"/>
        </authorList>
    </citation>
    <scope>NUCLEOTIDE SEQUENCE [LARGE SCALE GENOMIC DNA]</scope>
</reference>
<feature type="transmembrane region" description="Helical" evidence="2">
    <location>
        <begin position="12"/>
        <end position="42"/>
    </location>
</feature>
<feature type="transmembrane region" description="Helical" evidence="2">
    <location>
        <begin position="90"/>
        <end position="114"/>
    </location>
</feature>
<evidence type="ECO:0000313" key="4">
    <source>
        <dbReference type="Proteomes" id="UP000044616"/>
    </source>
</evidence>
<evidence type="ECO:0000256" key="1">
    <source>
        <dbReference type="SAM" id="MobiDB-lite"/>
    </source>
</evidence>
<dbReference type="AlphaFoldDB" id="A0A077UI55"/>
<dbReference type="Proteomes" id="UP000044616">
    <property type="component" value="Unassembled WGS sequence"/>
</dbReference>
<dbReference type="RefSeq" id="WP_047530454.1">
    <property type="nucleotide sequence ID" value="NZ_CCEH01000008.1"/>
</dbReference>
<keyword evidence="2" id="KW-1133">Transmembrane helix</keyword>
<feature type="transmembrane region" description="Helical" evidence="2">
    <location>
        <begin position="54"/>
        <end position="78"/>
    </location>
</feature>
<proteinExistence type="predicted"/>
<evidence type="ECO:0000313" key="3">
    <source>
        <dbReference type="EMBL" id="CDR28106.1"/>
    </source>
</evidence>